<dbReference type="Pfam" id="PF00535">
    <property type="entry name" value="Glycos_transf_2"/>
    <property type="match status" value="1"/>
</dbReference>
<dbReference type="InterPro" id="IPR026461">
    <property type="entry name" value="Trfase_2_rSAM/seldom_assoc"/>
</dbReference>
<keyword evidence="3" id="KW-0328">Glycosyltransferase</keyword>
<feature type="transmembrane region" description="Helical" evidence="6">
    <location>
        <begin position="313"/>
        <end position="333"/>
    </location>
</feature>
<dbReference type="EMBL" id="JBHRSS010000003">
    <property type="protein sequence ID" value="MFC3103377.1"/>
    <property type="molecule type" value="Genomic_DNA"/>
</dbReference>
<sequence length="341" mass="37862">MVLPVIDEAEALGALIADLHAQRGVRLQIVVADGGSTDTSRERASAAGATVIESPAGRGVQMNAGAAVATSDWLCFLHADSRLTRTDQLAGAIRQLMAAGAADSAGHFPLRFSGCGNRRGFFYRYLEAKTASGRRHTINGDQGLVLHRDLFAAIGGFDTGMAFLEDQRMAAAIEGRGRWLLLEHELVTSARRFRREGEYSRYLLMALIMAMHLARVPAFFEQAPAVYSRQRDTRRLALMPYFRLLRELMRRCGARASIRVCWRMAGIALAESWQPFLAVDVALAPVLGARRRVFLGLHDRWLRPLIVHVPGQALLMLILAMLIFGPLQLGCWLRERVRPFE</sequence>
<evidence type="ECO:0000259" key="7">
    <source>
        <dbReference type="Pfam" id="PF00535"/>
    </source>
</evidence>
<keyword evidence="6" id="KW-1133">Transmembrane helix</keyword>
<dbReference type="InterPro" id="IPR001173">
    <property type="entry name" value="Glyco_trans_2-like"/>
</dbReference>
<evidence type="ECO:0000256" key="4">
    <source>
        <dbReference type="ARBA" id="ARBA00022679"/>
    </source>
</evidence>
<dbReference type="Proteomes" id="UP001595462">
    <property type="component" value="Unassembled WGS sequence"/>
</dbReference>
<name>A0ABV7EP09_9GAMM</name>
<organism evidence="8 9">
    <name type="scientific">Salinisphaera aquimarina</name>
    <dbReference type="NCBI Taxonomy" id="2094031"/>
    <lineage>
        <taxon>Bacteria</taxon>
        <taxon>Pseudomonadati</taxon>
        <taxon>Pseudomonadota</taxon>
        <taxon>Gammaproteobacteria</taxon>
        <taxon>Salinisphaerales</taxon>
        <taxon>Salinisphaeraceae</taxon>
        <taxon>Salinisphaera</taxon>
    </lineage>
</organism>
<keyword evidence="9" id="KW-1185">Reference proteome</keyword>
<dbReference type="PANTHER" id="PTHR43646:SF2">
    <property type="entry name" value="GLYCOSYLTRANSFERASE 2-LIKE DOMAIN-CONTAINING PROTEIN"/>
    <property type="match status" value="1"/>
</dbReference>
<dbReference type="SUPFAM" id="SSF53448">
    <property type="entry name" value="Nucleotide-diphospho-sugar transferases"/>
    <property type="match status" value="1"/>
</dbReference>
<evidence type="ECO:0000313" key="9">
    <source>
        <dbReference type="Proteomes" id="UP001595462"/>
    </source>
</evidence>
<evidence type="ECO:0000256" key="3">
    <source>
        <dbReference type="ARBA" id="ARBA00022676"/>
    </source>
</evidence>
<evidence type="ECO:0000313" key="8">
    <source>
        <dbReference type="EMBL" id="MFC3103377.1"/>
    </source>
</evidence>
<evidence type="ECO:0000256" key="5">
    <source>
        <dbReference type="ARBA" id="ARBA00023136"/>
    </source>
</evidence>
<dbReference type="RefSeq" id="WP_380687346.1">
    <property type="nucleotide sequence ID" value="NZ_JBHRSS010000003.1"/>
</dbReference>
<comment type="caution">
    <text evidence="8">The sequence shown here is derived from an EMBL/GenBank/DDBJ whole genome shotgun (WGS) entry which is preliminary data.</text>
</comment>
<proteinExistence type="predicted"/>
<dbReference type="InterPro" id="IPR029044">
    <property type="entry name" value="Nucleotide-diphossugar_trans"/>
</dbReference>
<keyword evidence="4" id="KW-0808">Transferase</keyword>
<gene>
    <name evidence="8" type="ORF">ACFOSU_05665</name>
</gene>
<evidence type="ECO:0000256" key="1">
    <source>
        <dbReference type="ARBA" id="ARBA00004236"/>
    </source>
</evidence>
<feature type="domain" description="Glycosyltransferase 2-like" evidence="7">
    <location>
        <begin position="2"/>
        <end position="119"/>
    </location>
</feature>
<keyword evidence="5 6" id="KW-0472">Membrane</keyword>
<keyword evidence="6" id="KW-0812">Transmembrane</keyword>
<reference evidence="9" key="1">
    <citation type="journal article" date="2019" name="Int. J. Syst. Evol. Microbiol.">
        <title>The Global Catalogue of Microorganisms (GCM) 10K type strain sequencing project: providing services to taxonomists for standard genome sequencing and annotation.</title>
        <authorList>
            <consortium name="The Broad Institute Genomics Platform"/>
            <consortium name="The Broad Institute Genome Sequencing Center for Infectious Disease"/>
            <person name="Wu L."/>
            <person name="Ma J."/>
        </authorList>
    </citation>
    <scope>NUCLEOTIDE SEQUENCE [LARGE SCALE GENOMIC DNA]</scope>
    <source>
        <strain evidence="9">KCTC 52640</strain>
    </source>
</reference>
<accession>A0ABV7EP09</accession>
<evidence type="ECO:0000256" key="2">
    <source>
        <dbReference type="ARBA" id="ARBA00022475"/>
    </source>
</evidence>
<evidence type="ECO:0000256" key="6">
    <source>
        <dbReference type="SAM" id="Phobius"/>
    </source>
</evidence>
<keyword evidence="2" id="KW-1003">Cell membrane</keyword>
<dbReference type="Gene3D" id="3.90.550.10">
    <property type="entry name" value="Spore Coat Polysaccharide Biosynthesis Protein SpsA, Chain A"/>
    <property type="match status" value="1"/>
</dbReference>
<dbReference type="PANTHER" id="PTHR43646">
    <property type="entry name" value="GLYCOSYLTRANSFERASE"/>
    <property type="match status" value="1"/>
</dbReference>
<protein>
    <submittedName>
        <fullName evidence="8">TIGR04283 family arsenosugar biosynthesis glycosyltransferase</fullName>
    </submittedName>
</protein>
<dbReference type="NCBIfam" id="TIGR04283">
    <property type="entry name" value="glyco_like_mftF"/>
    <property type="match status" value="1"/>
</dbReference>
<comment type="subcellular location">
    <subcellularLocation>
        <location evidence="1">Cell membrane</location>
    </subcellularLocation>
</comment>